<evidence type="ECO:0000256" key="2">
    <source>
        <dbReference type="SAM" id="Phobius"/>
    </source>
</evidence>
<accession>A0ABX1SJX9</accession>
<protein>
    <recommendedName>
        <fullName evidence="5">DUF3099 domain-containing protein</fullName>
    </recommendedName>
</protein>
<dbReference type="Proteomes" id="UP000820669">
    <property type="component" value="Unassembled WGS sequence"/>
</dbReference>
<dbReference type="RefSeq" id="WP_169384307.1">
    <property type="nucleotide sequence ID" value="NZ_JAAXLA010000066.1"/>
</dbReference>
<evidence type="ECO:0000313" key="4">
    <source>
        <dbReference type="Proteomes" id="UP000820669"/>
    </source>
</evidence>
<sequence length="106" mass="11708">MHRPRRPEPAVVTDLAEPLAAVHRRMIRIRTVLMVIWILGWAATGFVWRTGWLAMLIVIVTGPVLWAAVFVHGTRRPPGRRVPVDLRRRAITGPGRAAPGGAAGPR</sequence>
<proteinExistence type="predicted"/>
<keyword evidence="2" id="KW-1133">Transmembrane helix</keyword>
<keyword evidence="2" id="KW-0812">Transmembrane</keyword>
<keyword evidence="4" id="KW-1185">Reference proteome</keyword>
<feature type="transmembrane region" description="Helical" evidence="2">
    <location>
        <begin position="52"/>
        <end position="71"/>
    </location>
</feature>
<comment type="caution">
    <text evidence="3">The sequence shown here is derived from an EMBL/GenBank/DDBJ whole genome shotgun (WGS) entry which is preliminary data.</text>
</comment>
<evidence type="ECO:0000256" key="1">
    <source>
        <dbReference type="SAM" id="MobiDB-lite"/>
    </source>
</evidence>
<feature type="compositionally biased region" description="Low complexity" evidence="1">
    <location>
        <begin position="91"/>
        <end position="100"/>
    </location>
</feature>
<dbReference type="EMBL" id="JAAXLA010000066">
    <property type="protein sequence ID" value="NMI00843.1"/>
    <property type="molecule type" value="Genomic_DNA"/>
</dbReference>
<reference evidence="3 4" key="1">
    <citation type="submission" date="2020-04" db="EMBL/GenBank/DDBJ databases">
        <authorList>
            <person name="Klaysubun C."/>
            <person name="Duangmal K."/>
            <person name="Lipun K."/>
        </authorList>
    </citation>
    <scope>NUCLEOTIDE SEQUENCE [LARGE SCALE GENOMIC DNA]</scope>
    <source>
        <strain evidence="3 4">K10HN5</strain>
    </source>
</reference>
<evidence type="ECO:0000313" key="3">
    <source>
        <dbReference type="EMBL" id="NMI00843.1"/>
    </source>
</evidence>
<evidence type="ECO:0008006" key="5">
    <source>
        <dbReference type="Google" id="ProtNLM"/>
    </source>
</evidence>
<name>A0ABX1SJX9_9PSEU</name>
<feature type="transmembrane region" description="Helical" evidence="2">
    <location>
        <begin position="27"/>
        <end position="46"/>
    </location>
</feature>
<keyword evidence="2" id="KW-0472">Membrane</keyword>
<feature type="region of interest" description="Disordered" evidence="1">
    <location>
        <begin position="78"/>
        <end position="106"/>
    </location>
</feature>
<gene>
    <name evidence="3" type="ORF">HF526_26565</name>
</gene>
<organism evidence="3 4">
    <name type="scientific">Pseudonocardia acidicola</name>
    <dbReference type="NCBI Taxonomy" id="2724939"/>
    <lineage>
        <taxon>Bacteria</taxon>
        <taxon>Bacillati</taxon>
        <taxon>Actinomycetota</taxon>
        <taxon>Actinomycetes</taxon>
        <taxon>Pseudonocardiales</taxon>
        <taxon>Pseudonocardiaceae</taxon>
        <taxon>Pseudonocardia</taxon>
    </lineage>
</organism>